<gene>
    <name evidence="2" type="ORF">GCM10023314_27130</name>
</gene>
<comment type="caution">
    <text evidence="2">The sequence shown here is derived from an EMBL/GenBank/DDBJ whole genome shotgun (WGS) entry which is preliminary data.</text>
</comment>
<dbReference type="EMBL" id="BAABJJ010000039">
    <property type="protein sequence ID" value="GAA4952274.1"/>
    <property type="molecule type" value="Genomic_DNA"/>
</dbReference>
<dbReference type="Gene3D" id="2.40.160.20">
    <property type="match status" value="1"/>
</dbReference>
<protein>
    <submittedName>
        <fullName evidence="2">Porin family protein</fullName>
    </submittedName>
</protein>
<dbReference type="InterPro" id="IPR025665">
    <property type="entry name" value="Beta-barrel_OMP_2"/>
</dbReference>
<organism evidence="2 3">
    <name type="scientific">Algibacter agarivorans</name>
    <dbReference type="NCBI Taxonomy" id="1109741"/>
    <lineage>
        <taxon>Bacteria</taxon>
        <taxon>Pseudomonadati</taxon>
        <taxon>Bacteroidota</taxon>
        <taxon>Flavobacteriia</taxon>
        <taxon>Flavobacteriales</taxon>
        <taxon>Flavobacteriaceae</taxon>
        <taxon>Algibacter</taxon>
    </lineage>
</organism>
<feature type="domain" description="Outer membrane protein beta-barrel" evidence="1">
    <location>
        <begin position="6"/>
        <end position="149"/>
    </location>
</feature>
<evidence type="ECO:0000313" key="3">
    <source>
        <dbReference type="Proteomes" id="UP001501302"/>
    </source>
</evidence>
<dbReference type="Proteomes" id="UP001501302">
    <property type="component" value="Unassembled WGS sequence"/>
</dbReference>
<accession>A0ABP9GTV8</accession>
<dbReference type="Pfam" id="PF13568">
    <property type="entry name" value="OMP_b-brl_2"/>
    <property type="match status" value="1"/>
</dbReference>
<name>A0ABP9GTV8_9FLAO</name>
<dbReference type="SUPFAM" id="SSF56925">
    <property type="entry name" value="OMPA-like"/>
    <property type="match status" value="1"/>
</dbReference>
<evidence type="ECO:0000259" key="1">
    <source>
        <dbReference type="Pfam" id="PF13568"/>
    </source>
</evidence>
<keyword evidence="3" id="KW-1185">Reference proteome</keyword>
<sequence length="174" mass="18518">MSNVNAQEVTFGAKAGLNMASFSGDETGGVKAKTSFHVGAVAEIAISDVFSVQPELLFSAQGAKEDGGDGEFKSNYINLPIMAKYYVAEGLSVEAGPQVGLLISAEDEDGDDFKDEMSGIDFGLNLGVGYKMESGLNFAARYNLGLSNIWDYDGIGDFSQQNAVFQISVGYFFN</sequence>
<reference evidence="3" key="1">
    <citation type="journal article" date="2019" name="Int. J. Syst. Evol. Microbiol.">
        <title>The Global Catalogue of Microorganisms (GCM) 10K type strain sequencing project: providing services to taxonomists for standard genome sequencing and annotation.</title>
        <authorList>
            <consortium name="The Broad Institute Genomics Platform"/>
            <consortium name="The Broad Institute Genome Sequencing Center for Infectious Disease"/>
            <person name="Wu L."/>
            <person name="Ma J."/>
        </authorList>
    </citation>
    <scope>NUCLEOTIDE SEQUENCE [LARGE SCALE GENOMIC DNA]</scope>
    <source>
        <strain evidence="3">JCM 18285</strain>
    </source>
</reference>
<evidence type="ECO:0000313" key="2">
    <source>
        <dbReference type="EMBL" id="GAA4952274.1"/>
    </source>
</evidence>
<dbReference type="InterPro" id="IPR011250">
    <property type="entry name" value="OMP/PagP_B-barrel"/>
</dbReference>
<proteinExistence type="predicted"/>